<dbReference type="InterPro" id="IPR015915">
    <property type="entry name" value="Kelch-typ_b-propeller"/>
</dbReference>
<reference evidence="3" key="1">
    <citation type="journal article" date="2019" name="Int. J. Syst. Evol. Microbiol.">
        <title>The Global Catalogue of Microorganisms (GCM) 10K type strain sequencing project: providing services to taxonomists for standard genome sequencing and annotation.</title>
        <authorList>
            <consortium name="The Broad Institute Genomics Platform"/>
            <consortium name="The Broad Institute Genome Sequencing Center for Infectious Disease"/>
            <person name="Wu L."/>
            <person name="Ma J."/>
        </authorList>
    </citation>
    <scope>NUCLEOTIDE SEQUENCE [LARGE SCALE GENOMIC DNA]</scope>
    <source>
        <strain evidence="3">KCTC 42805</strain>
    </source>
</reference>
<keyword evidence="3" id="KW-1185">Reference proteome</keyword>
<organism evidence="2 3">
    <name type="scientific">Spirosoma soli</name>
    <dbReference type="NCBI Taxonomy" id="1770529"/>
    <lineage>
        <taxon>Bacteria</taxon>
        <taxon>Pseudomonadati</taxon>
        <taxon>Bacteroidota</taxon>
        <taxon>Cytophagia</taxon>
        <taxon>Cytophagales</taxon>
        <taxon>Cytophagaceae</taxon>
        <taxon>Spirosoma</taxon>
    </lineage>
</organism>
<dbReference type="InterPro" id="IPR011043">
    <property type="entry name" value="Gal_Oxase/kelch_b-propeller"/>
</dbReference>
<sequence length="350" mass="38063">MTDHINPPISLKSAPLVPPTTSGPSGQAYAMQVGTRCFLLDQQQTFWQYDPVTRSYTARTPPPELPNFDNSGFAAVKLFAFSSSDKIYFGGQSIIAVPGTNDFPVFLYVYNPATDSWASSNPLPGNGTPYPEAQISFFANGKGYVCSFVTEIVNGALSNTYKVYCSEYDPGKSQWTKRFDTPLLLPPGLTYGTPSQAVVIDGKAYWVVNAYPTAKIGKSLSSEDGFACVYELNPQTNELVLKLTTNPFGSGMAVAPYFRLGLSAANKLWLLNEGSFDQGNPVANQLFWYDPATNQLNRTSVSLLIAPNKSLSWSVGYAIDNHLYIGLGEYGFVNGTPAGLENGFAEFNVK</sequence>
<gene>
    <name evidence="2" type="ORF">ACFSUS_20695</name>
</gene>
<evidence type="ECO:0000313" key="3">
    <source>
        <dbReference type="Proteomes" id="UP001597469"/>
    </source>
</evidence>
<dbReference type="Gene3D" id="2.120.10.80">
    <property type="entry name" value="Kelch-type beta propeller"/>
    <property type="match status" value="1"/>
</dbReference>
<evidence type="ECO:0000256" key="1">
    <source>
        <dbReference type="SAM" id="MobiDB-lite"/>
    </source>
</evidence>
<dbReference type="Proteomes" id="UP001597469">
    <property type="component" value="Unassembled WGS sequence"/>
</dbReference>
<feature type="region of interest" description="Disordered" evidence="1">
    <location>
        <begin position="1"/>
        <end position="24"/>
    </location>
</feature>
<name>A0ABW5M7X1_9BACT</name>
<accession>A0ABW5M7X1</accession>
<protein>
    <recommendedName>
        <fullName evidence="4">Galactose oxidase</fullName>
    </recommendedName>
</protein>
<comment type="caution">
    <text evidence="2">The sequence shown here is derived from an EMBL/GenBank/DDBJ whole genome shotgun (WGS) entry which is preliminary data.</text>
</comment>
<dbReference type="EMBL" id="JBHULN010000015">
    <property type="protein sequence ID" value="MFD2573072.1"/>
    <property type="molecule type" value="Genomic_DNA"/>
</dbReference>
<evidence type="ECO:0000313" key="2">
    <source>
        <dbReference type="EMBL" id="MFD2573072.1"/>
    </source>
</evidence>
<proteinExistence type="predicted"/>
<dbReference type="SUPFAM" id="SSF50965">
    <property type="entry name" value="Galactose oxidase, central domain"/>
    <property type="match status" value="1"/>
</dbReference>
<evidence type="ECO:0008006" key="4">
    <source>
        <dbReference type="Google" id="ProtNLM"/>
    </source>
</evidence>